<dbReference type="InterPro" id="IPR002893">
    <property type="entry name" value="Znf_MYND"/>
</dbReference>
<feature type="domain" description="MYND-type" evidence="6">
    <location>
        <begin position="81"/>
        <end position="117"/>
    </location>
</feature>
<dbReference type="STRING" id="573729.G2Q0F1"/>
<gene>
    <name evidence="7" type="ORF">MYCTH_2055557</name>
</gene>
<dbReference type="PROSITE" id="PS01360">
    <property type="entry name" value="ZF_MYND_1"/>
    <property type="match status" value="1"/>
</dbReference>
<evidence type="ECO:0000256" key="1">
    <source>
        <dbReference type="ARBA" id="ARBA00022723"/>
    </source>
</evidence>
<dbReference type="OrthoDB" id="4589765at2759"/>
<dbReference type="OMA" id="WPAVRIN"/>
<organism evidence="7 8">
    <name type="scientific">Thermothelomyces thermophilus (strain ATCC 42464 / BCRC 31852 / DSM 1799)</name>
    <name type="common">Sporotrichum thermophile</name>
    <dbReference type="NCBI Taxonomy" id="573729"/>
    <lineage>
        <taxon>Eukaryota</taxon>
        <taxon>Fungi</taxon>
        <taxon>Dikarya</taxon>
        <taxon>Ascomycota</taxon>
        <taxon>Pezizomycotina</taxon>
        <taxon>Sordariomycetes</taxon>
        <taxon>Sordariomycetidae</taxon>
        <taxon>Sordariales</taxon>
        <taxon>Chaetomiaceae</taxon>
        <taxon>Thermothelomyces</taxon>
    </lineage>
</organism>
<evidence type="ECO:0000256" key="5">
    <source>
        <dbReference type="SAM" id="MobiDB-lite"/>
    </source>
</evidence>
<feature type="region of interest" description="Disordered" evidence="5">
    <location>
        <begin position="1"/>
        <end position="43"/>
    </location>
</feature>
<dbReference type="SUPFAM" id="SSF144232">
    <property type="entry name" value="HIT/MYND zinc finger-like"/>
    <property type="match status" value="1"/>
</dbReference>
<reference evidence="7 8" key="1">
    <citation type="journal article" date="2011" name="Nat. Biotechnol.">
        <title>Comparative genomic analysis of the thermophilic biomass-degrading fungi Myceliophthora thermophila and Thielavia terrestris.</title>
        <authorList>
            <person name="Berka R.M."/>
            <person name="Grigoriev I.V."/>
            <person name="Otillar R."/>
            <person name="Salamov A."/>
            <person name="Grimwood J."/>
            <person name="Reid I."/>
            <person name="Ishmael N."/>
            <person name="John T."/>
            <person name="Darmond C."/>
            <person name="Moisan M.-C."/>
            <person name="Henrissat B."/>
            <person name="Coutinho P.M."/>
            <person name="Lombard V."/>
            <person name="Natvig D.O."/>
            <person name="Lindquist E."/>
            <person name="Schmutz J."/>
            <person name="Lucas S."/>
            <person name="Harris P."/>
            <person name="Powlowski J."/>
            <person name="Bellemare A."/>
            <person name="Taylor D."/>
            <person name="Butler G."/>
            <person name="de Vries R.P."/>
            <person name="Allijn I.E."/>
            <person name="van den Brink J."/>
            <person name="Ushinsky S."/>
            <person name="Storms R."/>
            <person name="Powell A.J."/>
            <person name="Paulsen I.T."/>
            <person name="Elbourne L.D.H."/>
            <person name="Baker S.E."/>
            <person name="Magnuson J."/>
            <person name="LaBoissiere S."/>
            <person name="Clutterbuck A.J."/>
            <person name="Martinez D."/>
            <person name="Wogulis M."/>
            <person name="de Leon A.L."/>
            <person name="Rey M.W."/>
            <person name="Tsang A."/>
        </authorList>
    </citation>
    <scope>NUCLEOTIDE SEQUENCE [LARGE SCALE GENOMIC DNA]</scope>
    <source>
        <strain evidence="8">ATCC 42464 / BCRC 31852 / DSM 1799</strain>
    </source>
</reference>
<dbReference type="RefSeq" id="XP_003659257.1">
    <property type="nucleotide sequence ID" value="XM_003659209.1"/>
</dbReference>
<keyword evidence="1" id="KW-0479">Metal-binding</keyword>
<dbReference type="GeneID" id="11509054"/>
<dbReference type="Pfam" id="PF01753">
    <property type="entry name" value="zf-MYND"/>
    <property type="match status" value="1"/>
</dbReference>
<dbReference type="EMBL" id="CP003002">
    <property type="protein sequence ID" value="AEO54012.1"/>
    <property type="molecule type" value="Genomic_DNA"/>
</dbReference>
<accession>G2Q0F1</accession>
<evidence type="ECO:0000259" key="6">
    <source>
        <dbReference type="PROSITE" id="PS50865"/>
    </source>
</evidence>
<dbReference type="Proteomes" id="UP000007322">
    <property type="component" value="Chromosome 1"/>
</dbReference>
<dbReference type="GO" id="GO:0008270">
    <property type="term" value="F:zinc ion binding"/>
    <property type="evidence" value="ECO:0007669"/>
    <property type="project" value="UniProtKB-KW"/>
</dbReference>
<dbReference type="InParanoid" id="G2Q0F1"/>
<name>G2Q0F1_THET4</name>
<evidence type="ECO:0000313" key="7">
    <source>
        <dbReference type="EMBL" id="AEO54012.1"/>
    </source>
</evidence>
<dbReference type="VEuPathDB" id="FungiDB:MYCTH_2055557"/>
<keyword evidence="2 4" id="KW-0863">Zinc-finger</keyword>
<protein>
    <recommendedName>
        <fullName evidence="6">MYND-type domain-containing protein</fullName>
    </recommendedName>
</protein>
<keyword evidence="8" id="KW-1185">Reference proteome</keyword>
<evidence type="ECO:0000313" key="8">
    <source>
        <dbReference type="Proteomes" id="UP000007322"/>
    </source>
</evidence>
<feature type="compositionally biased region" description="Low complexity" evidence="5">
    <location>
        <begin position="16"/>
        <end position="33"/>
    </location>
</feature>
<dbReference type="eggNOG" id="ENOG502SQ86">
    <property type="taxonomic scope" value="Eukaryota"/>
</dbReference>
<evidence type="ECO:0000256" key="3">
    <source>
        <dbReference type="ARBA" id="ARBA00022833"/>
    </source>
</evidence>
<dbReference type="KEGG" id="mtm:MYCTH_2055557"/>
<sequence length="540" mass="59307">MANEDPATASHGEPDGAGATDAPTATDAPAASGGSVGGAPRNPNFAAFVQTPASYGGDENLARLMQDMERGKTEGDVDELCVVCEKRYISYCNTCRGARYCSRACQVADWPVHKKLCADLSGPAAERNRPSPARRRILFFPTYSPNSTLIWALHHETPDKQYEWIEYNHPDLDRFFSTPGVSADDPRAHTVLNLVHSLKNRRIGHKLTAVTHNVVRPTGDIVQPAPINRSINELTEPGYLRPTFGPVAFFADARIPGDPVPPKTRDISSRDVHSIVRLIERHDGTCIATPALYHGETVSGLRINDPKSEVSAVLGLRRVFDMTSVPLCPAFASDYAIALAFHLGLRWYIRPGNFLGIKSGTTVWSDGNLRYLGFVCTISERTETAAATAEATKTTTTTTTTTVDTVFNYGPFASSVIVLHGSGRPVDVHHVLAFNAYLDEVYVTKAAASRGGFVRFWADFKQRGGSALASVPSPYKSEKRGVLDRLGYYDPAFVMDQVALHIADVWTTVAHTLNSFTSHTFEAARPQQQQHQQRRREFQY</sequence>
<dbReference type="PROSITE" id="PS50865">
    <property type="entry name" value="ZF_MYND_2"/>
    <property type="match status" value="1"/>
</dbReference>
<keyword evidence="3" id="KW-0862">Zinc</keyword>
<evidence type="ECO:0000256" key="4">
    <source>
        <dbReference type="PROSITE-ProRule" id="PRU00134"/>
    </source>
</evidence>
<dbReference type="HOGENOM" id="CLU_504509_0_0_1"/>
<dbReference type="Gene3D" id="6.10.140.2220">
    <property type="match status" value="1"/>
</dbReference>
<proteinExistence type="predicted"/>
<dbReference type="AlphaFoldDB" id="G2Q0F1"/>
<evidence type="ECO:0000256" key="2">
    <source>
        <dbReference type="ARBA" id="ARBA00022771"/>
    </source>
</evidence>